<feature type="region of interest" description="Disordered" evidence="1">
    <location>
        <begin position="1"/>
        <end position="22"/>
    </location>
</feature>
<reference evidence="3" key="4">
    <citation type="submission" date="2023-01" db="EMBL/GenBank/DDBJ databases">
        <title>Draft genome sequence of Methylobacterium oxalidis strain NBRC 107715.</title>
        <authorList>
            <person name="Sun Q."/>
            <person name="Mori K."/>
        </authorList>
    </citation>
    <scope>NUCLEOTIDE SEQUENCE</scope>
    <source>
        <strain evidence="3">NBRC 107715</strain>
    </source>
</reference>
<keyword evidence="5" id="KW-1185">Reference proteome</keyword>
<proteinExistence type="predicted"/>
<evidence type="ECO:0000256" key="1">
    <source>
        <dbReference type="SAM" id="MobiDB-lite"/>
    </source>
</evidence>
<sequence>MVRWGGAKRLRPSPAGPPRPIGAASGACAERFARVARFSPLIRHRRTLREDDMRHYMVAAALVGALLVPGAPGHAQGIRIGPGGVDVDDGRGYRDERRYRRMCRDLRDRCENKDIYGEEGRGNCSRYRRMCR</sequence>
<evidence type="ECO:0000313" key="2">
    <source>
        <dbReference type="EMBL" id="GEP04259.1"/>
    </source>
</evidence>
<accession>A0A512J326</accession>
<dbReference type="Proteomes" id="UP000321960">
    <property type="component" value="Unassembled WGS sequence"/>
</dbReference>
<reference evidence="3" key="1">
    <citation type="journal article" date="2014" name="Int. J. Syst. Evol. Microbiol.">
        <title>Complete genome of a new Firmicutes species belonging to the dominant human colonic microbiota ('Ruminococcus bicirculans') reveals two chromosomes and a selective capacity to utilize plant glucans.</title>
        <authorList>
            <consortium name="NISC Comparative Sequencing Program"/>
            <person name="Wegmann U."/>
            <person name="Louis P."/>
            <person name="Goesmann A."/>
            <person name="Henrissat B."/>
            <person name="Duncan S.H."/>
            <person name="Flint H.J."/>
        </authorList>
    </citation>
    <scope>NUCLEOTIDE SEQUENCE</scope>
    <source>
        <strain evidence="3">NBRC 107715</strain>
    </source>
</reference>
<feature type="compositionally biased region" description="Basic residues" evidence="1">
    <location>
        <begin position="1"/>
        <end position="11"/>
    </location>
</feature>
<reference evidence="5" key="2">
    <citation type="journal article" date="2019" name="Int. J. Syst. Evol. Microbiol.">
        <title>The Global Catalogue of Microorganisms (GCM) 10K type strain sequencing project: providing services to taxonomists for standard genome sequencing and annotation.</title>
        <authorList>
            <consortium name="The Broad Institute Genomics Platform"/>
            <consortium name="The Broad Institute Genome Sequencing Center for Infectious Disease"/>
            <person name="Wu L."/>
            <person name="Ma J."/>
        </authorList>
    </citation>
    <scope>NUCLEOTIDE SEQUENCE [LARGE SCALE GENOMIC DNA]</scope>
    <source>
        <strain evidence="5">NBRC 107715</strain>
    </source>
</reference>
<dbReference type="Proteomes" id="UP001156856">
    <property type="component" value="Unassembled WGS sequence"/>
</dbReference>
<evidence type="ECO:0000313" key="5">
    <source>
        <dbReference type="Proteomes" id="UP001156856"/>
    </source>
</evidence>
<evidence type="ECO:0000313" key="3">
    <source>
        <dbReference type="EMBL" id="GLS67222.1"/>
    </source>
</evidence>
<name>A0A512J326_9HYPH</name>
<evidence type="ECO:0000313" key="4">
    <source>
        <dbReference type="Proteomes" id="UP000321960"/>
    </source>
</evidence>
<reference evidence="2 4" key="3">
    <citation type="submission" date="2019-07" db="EMBL/GenBank/DDBJ databases">
        <title>Whole genome shotgun sequence of Methylobacterium oxalidis NBRC 107715.</title>
        <authorList>
            <person name="Hosoyama A."/>
            <person name="Uohara A."/>
            <person name="Ohji S."/>
            <person name="Ichikawa N."/>
        </authorList>
    </citation>
    <scope>NUCLEOTIDE SEQUENCE [LARGE SCALE GENOMIC DNA]</scope>
    <source>
        <strain evidence="2 4">NBRC 107715</strain>
    </source>
</reference>
<gene>
    <name evidence="3" type="ORF">GCM10007888_56050</name>
    <name evidence="2" type="ORF">MOX02_22970</name>
</gene>
<dbReference type="EMBL" id="BSPK01000111">
    <property type="protein sequence ID" value="GLS67222.1"/>
    <property type="molecule type" value="Genomic_DNA"/>
</dbReference>
<dbReference type="EMBL" id="BJZU01000043">
    <property type="protein sequence ID" value="GEP04259.1"/>
    <property type="molecule type" value="Genomic_DNA"/>
</dbReference>
<comment type="caution">
    <text evidence="2">The sequence shown here is derived from an EMBL/GenBank/DDBJ whole genome shotgun (WGS) entry which is preliminary data.</text>
</comment>
<dbReference type="AlphaFoldDB" id="A0A512J326"/>
<protein>
    <submittedName>
        <fullName evidence="2">Uncharacterized protein</fullName>
    </submittedName>
</protein>
<organism evidence="2 4">
    <name type="scientific">Methylobacterium oxalidis</name>
    <dbReference type="NCBI Taxonomy" id="944322"/>
    <lineage>
        <taxon>Bacteria</taxon>
        <taxon>Pseudomonadati</taxon>
        <taxon>Pseudomonadota</taxon>
        <taxon>Alphaproteobacteria</taxon>
        <taxon>Hyphomicrobiales</taxon>
        <taxon>Methylobacteriaceae</taxon>
        <taxon>Methylobacterium</taxon>
    </lineage>
</organism>